<evidence type="ECO:0000256" key="2">
    <source>
        <dbReference type="ARBA" id="ARBA00038350"/>
    </source>
</evidence>
<accession>A0A6A7FNY5</accession>
<keyword evidence="1" id="KW-0173">Coenzyme A biosynthesis</keyword>
<organism evidence="4">
    <name type="scientific">Hirondellea gigas</name>
    <dbReference type="NCBI Taxonomy" id="1518452"/>
    <lineage>
        <taxon>Eukaryota</taxon>
        <taxon>Metazoa</taxon>
        <taxon>Ecdysozoa</taxon>
        <taxon>Arthropoda</taxon>
        <taxon>Crustacea</taxon>
        <taxon>Multicrustacea</taxon>
        <taxon>Malacostraca</taxon>
        <taxon>Eumalacostraca</taxon>
        <taxon>Peracarida</taxon>
        <taxon>Amphipoda</taxon>
        <taxon>Amphilochidea</taxon>
        <taxon>Lysianassida</taxon>
        <taxon>Lysianassidira</taxon>
        <taxon>Lysianassoidea</taxon>
        <taxon>Lysianassidae</taxon>
        <taxon>Hirondellea</taxon>
    </lineage>
</organism>
<dbReference type="GO" id="GO:0071513">
    <property type="term" value="C:phosphopantothenoylcysteine decarboxylase complex"/>
    <property type="evidence" value="ECO:0007669"/>
    <property type="project" value="TreeGrafter"/>
</dbReference>
<dbReference type="GO" id="GO:0004633">
    <property type="term" value="F:phosphopantothenoylcysteine decarboxylase activity"/>
    <property type="evidence" value="ECO:0007669"/>
    <property type="project" value="TreeGrafter"/>
</dbReference>
<dbReference type="EMBL" id="IACT01000498">
    <property type="protein sequence ID" value="LAC19909.1"/>
    <property type="molecule type" value="mRNA"/>
</dbReference>
<dbReference type="PANTHER" id="PTHR14359">
    <property type="entry name" value="HOMO-OLIGOMERIC FLAVIN CONTAINING CYS DECARBOXYLASE FAMILY"/>
    <property type="match status" value="1"/>
</dbReference>
<dbReference type="AlphaFoldDB" id="A0A6A7FNY5"/>
<evidence type="ECO:0000313" key="4">
    <source>
        <dbReference type="EMBL" id="LAC19909.1"/>
    </source>
</evidence>
<comment type="similarity">
    <text evidence="2">Belongs to the HFCD (homooligomeric flavin containing Cys decarboxylase) superfamily.</text>
</comment>
<proteinExistence type="evidence at transcript level"/>
<name>A0A6A7FNY5_9CRUS</name>
<dbReference type="PANTHER" id="PTHR14359:SF6">
    <property type="entry name" value="PHOSPHOPANTOTHENOYLCYSTEINE DECARBOXYLASE"/>
    <property type="match status" value="1"/>
</dbReference>
<dbReference type="Gene3D" id="3.40.50.1950">
    <property type="entry name" value="Flavin prenyltransferase-like"/>
    <property type="match status" value="2"/>
</dbReference>
<feature type="domain" description="Flavoprotein" evidence="3">
    <location>
        <begin position="18"/>
        <end position="371"/>
    </location>
</feature>
<dbReference type="SUPFAM" id="SSF52507">
    <property type="entry name" value="Homo-oligomeric flavin-containing Cys decarboxylases, HFCD"/>
    <property type="match status" value="2"/>
</dbReference>
<dbReference type="InterPro" id="IPR036551">
    <property type="entry name" value="Flavin_trans-like"/>
</dbReference>
<reference evidence="4" key="1">
    <citation type="submission" date="2017-11" db="EMBL/GenBank/DDBJ databases">
        <title>The sensing device of the deep-sea amphipod.</title>
        <authorList>
            <person name="Kobayashi H."/>
            <person name="Nagahama T."/>
            <person name="Arai W."/>
            <person name="Sasagawa Y."/>
            <person name="Umeda M."/>
            <person name="Hayashi T."/>
            <person name="Nikaido I."/>
            <person name="Watanabe H."/>
            <person name="Oguri K."/>
            <person name="Kitazato H."/>
            <person name="Fujioka K."/>
            <person name="Kido Y."/>
            <person name="Takami H."/>
        </authorList>
    </citation>
    <scope>NUCLEOTIDE SEQUENCE</scope>
    <source>
        <tissue evidence="4">Whole body</tissue>
    </source>
</reference>
<evidence type="ECO:0000256" key="1">
    <source>
        <dbReference type="ARBA" id="ARBA00022993"/>
    </source>
</evidence>
<dbReference type="GO" id="GO:0010181">
    <property type="term" value="F:FMN binding"/>
    <property type="evidence" value="ECO:0007669"/>
    <property type="project" value="TreeGrafter"/>
</dbReference>
<evidence type="ECO:0000259" key="3">
    <source>
        <dbReference type="Pfam" id="PF02441"/>
    </source>
</evidence>
<dbReference type="GO" id="GO:0015937">
    <property type="term" value="P:coenzyme A biosynthetic process"/>
    <property type="evidence" value="ECO:0007669"/>
    <property type="project" value="UniProtKB-KW"/>
</dbReference>
<protein>
    <submittedName>
        <fullName evidence="4">Phosphopantothenoylcysteine decarboxylase isoform X1</fullName>
    </submittedName>
</protein>
<dbReference type="Pfam" id="PF02441">
    <property type="entry name" value="Flavoprotein"/>
    <property type="match status" value="1"/>
</dbReference>
<sequence>MATDISTVLSCNKTKGPRILLGCSGSVATIKVSHIAARLEQQLGASVVVLPTKQALHFLQVTAEAVLRTTTSLHQDRTDENSAITTTHYANTVVDPEQLPTDSKEYHSELAIKYCIPDLTPNAQNLVNSSTSLSVACAANEVKPFYCYKCMQNYNKLKYLSSVSVVASSSNFASKEKDHTKLNTSNSKYLCENSSEIPNTNINNTLNTAPMCENVAVVPLNKHSSGSTTSLCEWCQVGELYPQLVVAGDTLEWEMWRGRGDVVLHIELRRWADLLLIAPLGANTMAKMAYGLCDNLLSSVVRAWDVCKPLLFCPAMNTHMYQHPITQRHRDTLKEFGYTEVPAICKQLMCGDVGAGAMAELDTIVDAVASALQRKDVN</sequence>
<dbReference type="InterPro" id="IPR003382">
    <property type="entry name" value="Flavoprotein"/>
</dbReference>